<feature type="region of interest" description="Disordered" evidence="1">
    <location>
        <begin position="1"/>
        <end position="44"/>
    </location>
</feature>
<reference evidence="3" key="1">
    <citation type="journal article" date="2016" name="Genome Announc.">
        <title>Draft Genome Sequences of Five Rapidly Growing Mycobacterium Species, M. thermoresistibile, M. fortuitum subsp. acetamidolyticum, M. canariasense, M. brisbanense, and M. novocastrense.</title>
        <authorList>
            <person name="Katahira K."/>
            <person name="Ogura Y."/>
            <person name="Gotoh Y."/>
            <person name="Hayashi T."/>
        </authorList>
    </citation>
    <scope>NUCLEOTIDE SEQUENCE [LARGE SCALE GENOMIC DNA]</scope>
    <source>
        <strain evidence="3">JCM15298</strain>
    </source>
</reference>
<dbReference type="AlphaFoldDB" id="A0A100WG64"/>
<evidence type="ECO:0000313" key="3">
    <source>
        <dbReference type="Proteomes" id="UP000069443"/>
    </source>
</evidence>
<dbReference type="STRING" id="228230.RMCC_4582"/>
<feature type="compositionally biased region" description="Acidic residues" evidence="1">
    <location>
        <begin position="32"/>
        <end position="44"/>
    </location>
</feature>
<organism evidence="2 3">
    <name type="scientific">Mycolicibacterium canariasense</name>
    <name type="common">Mycobacterium canariasense</name>
    <dbReference type="NCBI Taxonomy" id="228230"/>
    <lineage>
        <taxon>Bacteria</taxon>
        <taxon>Bacillati</taxon>
        <taxon>Actinomycetota</taxon>
        <taxon>Actinomycetes</taxon>
        <taxon>Mycobacteriales</taxon>
        <taxon>Mycobacteriaceae</taxon>
        <taxon>Mycolicibacterium</taxon>
    </lineage>
</organism>
<dbReference type="Proteomes" id="UP000069443">
    <property type="component" value="Unassembled WGS sequence"/>
</dbReference>
<evidence type="ECO:0000256" key="1">
    <source>
        <dbReference type="SAM" id="MobiDB-lite"/>
    </source>
</evidence>
<name>A0A100WG64_MYCCR</name>
<sequence length="44" mass="4749">MPRGDGIYTDDPSDQTPPSTTEDGDLSKDTPDVDTDTPQEEPPD</sequence>
<protein>
    <submittedName>
        <fullName evidence="2">Uncharacterized protein</fullName>
    </submittedName>
</protein>
<accession>A0A100WG64</accession>
<gene>
    <name evidence="2" type="ORF">RMCC_4582</name>
</gene>
<reference evidence="3" key="2">
    <citation type="submission" date="2016-02" db="EMBL/GenBank/DDBJ databases">
        <title>Draft genome sequence of five rapidly growing Mycobacterium species.</title>
        <authorList>
            <person name="Katahira K."/>
            <person name="Gotou Y."/>
            <person name="Iida K."/>
            <person name="Ogura Y."/>
            <person name="Hayashi T."/>
        </authorList>
    </citation>
    <scope>NUCLEOTIDE SEQUENCE [LARGE SCALE GENOMIC DNA]</scope>
    <source>
        <strain evidence="3">JCM15298</strain>
    </source>
</reference>
<evidence type="ECO:0000313" key="2">
    <source>
        <dbReference type="EMBL" id="GAS97616.1"/>
    </source>
</evidence>
<comment type="caution">
    <text evidence="2">The sequence shown here is derived from an EMBL/GenBank/DDBJ whole genome shotgun (WGS) entry which is preliminary data.</text>
</comment>
<keyword evidence="3" id="KW-1185">Reference proteome</keyword>
<dbReference type="RefSeq" id="WP_264021051.1">
    <property type="nucleotide sequence ID" value="NZ_BCSY01000076.1"/>
</dbReference>
<proteinExistence type="predicted"/>
<dbReference type="EMBL" id="BCSY01000076">
    <property type="protein sequence ID" value="GAS97616.1"/>
    <property type="molecule type" value="Genomic_DNA"/>
</dbReference>